<dbReference type="Proteomes" id="UP000076722">
    <property type="component" value="Unassembled WGS sequence"/>
</dbReference>
<dbReference type="AlphaFoldDB" id="A0A164RIQ7"/>
<dbReference type="InterPro" id="IPR012337">
    <property type="entry name" value="RNaseH-like_sf"/>
</dbReference>
<dbReference type="SUPFAM" id="SSF53098">
    <property type="entry name" value="Ribonuclease H-like"/>
    <property type="match status" value="1"/>
</dbReference>
<evidence type="ECO:0000256" key="1">
    <source>
        <dbReference type="SAM" id="MobiDB-lite"/>
    </source>
</evidence>
<sequence>MSTAAQYCQYGNSAKSAHIILTIDALSSGKAFLTNLVMDDGTSPPAPNTRSSNTDQDERARSNRVALYKSPSSLPTPVLPLNSIDHLTRSFWSARAQLRSLLGAHRGAVHLATAVGPGVVHGHCYLAVYLHRYIQGAIQILPLDFIQCPKVFREDELSTRNQVAKILRVFYLNKKLLVHVSDALPPWHNNYVTERLRHILLPDRRFPWTVGPHSLCFEKLCDSTARVLFSNLIQELSVALKTEYKSIYPSTETDRAICDDETFLEEAKLIIRKALRDMSMPLLSPGDPFWVKLVLHDLKKAYHVRSFSDYCEVFDAHDVFDELEIVLLRFTDLAAAFANTDSQYILAYQVHCQVDALKEALQQLCTDLRTWSPIRNACQVALGHLVASYNPLNPSFIFGIMTILDPRLKTVYLQQHGWDDEKTDSLVEYCRKIWDLNYRSMNQRSAKIALSPENLARNSYMDAFQIYITSPPDPKCWDPLVYWERVQASGLNYGLSQMAIDYLSIPATVRPTAKGFGLLYRNIRQNRECRNADTIIYKTLLDLWKESGVLSE</sequence>
<protein>
    <recommendedName>
        <fullName evidence="4">HAT C-terminal dimerisation domain-containing protein</fullName>
    </recommendedName>
</protein>
<organism evidence="2 3">
    <name type="scientific">Sistotremastrum niveocremeum HHB9708</name>
    <dbReference type="NCBI Taxonomy" id="1314777"/>
    <lineage>
        <taxon>Eukaryota</taxon>
        <taxon>Fungi</taxon>
        <taxon>Dikarya</taxon>
        <taxon>Basidiomycota</taxon>
        <taxon>Agaricomycotina</taxon>
        <taxon>Agaricomycetes</taxon>
        <taxon>Sistotremastrales</taxon>
        <taxon>Sistotremastraceae</taxon>
        <taxon>Sertulicium</taxon>
        <taxon>Sertulicium niveocremeum</taxon>
    </lineage>
</organism>
<dbReference type="OrthoDB" id="3359487at2759"/>
<reference evidence="2 3" key="1">
    <citation type="journal article" date="2016" name="Mol. Biol. Evol.">
        <title>Comparative Genomics of Early-Diverging Mushroom-Forming Fungi Provides Insights into the Origins of Lignocellulose Decay Capabilities.</title>
        <authorList>
            <person name="Nagy L.G."/>
            <person name="Riley R."/>
            <person name="Tritt A."/>
            <person name="Adam C."/>
            <person name="Daum C."/>
            <person name="Floudas D."/>
            <person name="Sun H."/>
            <person name="Yadav J.S."/>
            <person name="Pangilinan J."/>
            <person name="Larsson K.H."/>
            <person name="Matsuura K."/>
            <person name="Barry K."/>
            <person name="Labutti K."/>
            <person name="Kuo R."/>
            <person name="Ohm R.A."/>
            <person name="Bhattacharya S.S."/>
            <person name="Shirouzu T."/>
            <person name="Yoshinaga Y."/>
            <person name="Martin F.M."/>
            <person name="Grigoriev I.V."/>
            <person name="Hibbett D.S."/>
        </authorList>
    </citation>
    <scope>NUCLEOTIDE SEQUENCE [LARGE SCALE GENOMIC DNA]</scope>
    <source>
        <strain evidence="2 3">HHB9708</strain>
    </source>
</reference>
<evidence type="ECO:0008006" key="4">
    <source>
        <dbReference type="Google" id="ProtNLM"/>
    </source>
</evidence>
<gene>
    <name evidence="2" type="ORF">SISNIDRAFT_488167</name>
</gene>
<evidence type="ECO:0000313" key="3">
    <source>
        <dbReference type="Proteomes" id="UP000076722"/>
    </source>
</evidence>
<feature type="region of interest" description="Disordered" evidence="1">
    <location>
        <begin position="38"/>
        <end position="61"/>
    </location>
</feature>
<dbReference type="EMBL" id="KV419420">
    <property type="protein sequence ID" value="KZS90593.1"/>
    <property type="molecule type" value="Genomic_DNA"/>
</dbReference>
<proteinExistence type="predicted"/>
<keyword evidence="3" id="KW-1185">Reference proteome</keyword>
<name>A0A164RIQ7_9AGAM</name>
<evidence type="ECO:0000313" key="2">
    <source>
        <dbReference type="EMBL" id="KZS90593.1"/>
    </source>
</evidence>
<accession>A0A164RIQ7</accession>